<keyword evidence="5" id="KW-0498">Mitosis</keyword>
<feature type="repeat" description="HEAT" evidence="9">
    <location>
        <begin position="463"/>
        <end position="501"/>
    </location>
</feature>
<feature type="repeat" description="HEAT" evidence="9">
    <location>
        <begin position="179"/>
        <end position="217"/>
    </location>
</feature>
<feature type="region of interest" description="Disordered" evidence="10">
    <location>
        <begin position="1370"/>
        <end position="1426"/>
    </location>
</feature>
<keyword evidence="13" id="KW-1185">Reference proteome</keyword>
<name>A0A9P1I4B6_9PELO</name>
<comment type="caution">
    <text evidence="12">The sequence shown here is derived from an EMBL/GenBank/DDBJ whole genome shotgun (WGS) entry which is preliminary data.</text>
</comment>
<dbReference type="PROSITE" id="PS50077">
    <property type="entry name" value="HEAT_REPEAT"/>
    <property type="match status" value="2"/>
</dbReference>
<evidence type="ECO:0000256" key="8">
    <source>
        <dbReference type="ARBA" id="ARBA00025722"/>
    </source>
</evidence>
<sequence length="1426" mass="158441">MSNWDYIDEVDILPKLPPNFDELRESKKWQERKEALEVLLKLLTDNERLSTKVSYAELIGNLQTILAKDANINCQALAAKCIGKFASGLRSKFAGFATPLLPVIFEKMKEKKPTLREPLVECSNEVGRTMPSLEASLEDIVAALAKPNPQIKQQTVLFVGRQLDLLAPAKQPKALIKAIVPIMGKLTGDADSDVREAATTALGAVSRLIGEKNVKSLLGDVGADDAKMKKVAEAAEKSAQIFAEEQAKNAPPAPPAATTSTSSPAPKSAGKSPAAAAAASQEPVEADPWDFLDAFDVCEKLPDGFDTNIESKKWQERKEALEGLLALMTANPKLEPKANYGGLVEKLQKILAKDANINVAALAANCLTGLANGLRVKFSQFAISVAPTIFDKFKEKKPTLRDPLVLCIDAVLATTNLENLAEIIVEALAKPNPSIKTQTDLFLQRSFMKLNSQTMPKKSLKTFIPLLIKHSGDSDSEVRDACYAAMGAMMRAIGEKPALSLLADIATDNIKMGKIKEYHQKALEEAGPAEIAAMVQSIHKSDAPVATSTPKPKSAPARKVVEEPEEENLEEEPEDEPLKLPAGGPRKEEKKKVSPRENAENEPPAPPPKQELLLAENNEKAQRISDERKLKLVKWNFQTPTDEHIAQLQQLLSQQAKVSLMSQLFHKDFKQHLSALDSLLKLADIAPNVILSNSDLLLKWCTLRFFETNPAALIKVLEFSRVIVTLIQDTDTQMTQEEVASFVPYLLLKTGEPKENMRLAVRNIIDILSNIVGPLKLTPMLIDGLKSKNARQRTECLLVIESYINSAGIIPLKSLNIEKTVAVFVGDKDMNVRNAAINVLVACYRFEGEQMWKLAGRMADKDRSLVEERIKRSGAKPGSGVPSGETSRPGGGPKIVVPQQGTVVRPRSRTRDRGAENDYNSTFTRNDDEEVQQQQHVPRSTSRYALREDDISGAFSKLANNSILQPIASAPTSRWGNSQQNHQPMKRTNSSSSISSIDTSDQIQRSINNISSSLSDVAQDALYQVTYVLNQPEQRHLVDRQADLVFRACAAQFDIMHEEFRADRDISGKMEACTQMLFILLGGVDQDSSLEPLVATIETIRSIMISVLRCIIGIGSTEIGYAMARNLNRLIMRLIYRVELSNLLCGWVSAMTESFRKYNDVTTLVSKLASKWCDELEKRRTQLRASDVVENFNQFYICTLVEQKLSIDNEYVLMMDNTLERVIIQQGEYVMDAARRLPTPHMHLTSLINKVLQQMREQGIQPILPGTLEDTSALNEDETIIIRNEATVLVDNIIRDTSNAQKYVEQLKKIIESDQKLKIEYLEYTKKHVLGEMVRELVESYRPNYGSRLSTAGMAPLNVLKTISLMGECEEAPQQRQPPPQQMNFETPSRREPAAAAQTIRRPKRTTMSREQLASIKQQLDRVKQQ</sequence>
<feature type="compositionally biased region" description="Basic and acidic residues" evidence="10">
    <location>
        <begin position="585"/>
        <end position="599"/>
    </location>
</feature>
<organism evidence="12 13">
    <name type="scientific">Caenorhabditis angaria</name>
    <dbReference type="NCBI Taxonomy" id="860376"/>
    <lineage>
        <taxon>Eukaryota</taxon>
        <taxon>Metazoa</taxon>
        <taxon>Ecdysozoa</taxon>
        <taxon>Nematoda</taxon>
        <taxon>Chromadorea</taxon>
        <taxon>Rhabditida</taxon>
        <taxon>Rhabditina</taxon>
        <taxon>Rhabditomorpha</taxon>
        <taxon>Rhabditoidea</taxon>
        <taxon>Rhabditidae</taxon>
        <taxon>Peloderinae</taxon>
        <taxon>Caenorhabditis</taxon>
    </lineage>
</organism>
<dbReference type="InterPro" id="IPR016024">
    <property type="entry name" value="ARM-type_fold"/>
</dbReference>
<keyword evidence="7" id="KW-0131">Cell cycle</keyword>
<keyword evidence="4" id="KW-0677">Repeat</keyword>
<feature type="compositionally biased region" description="Polar residues" evidence="10">
    <location>
        <begin position="932"/>
        <end position="941"/>
    </location>
</feature>
<keyword evidence="2" id="KW-0963">Cytoplasm</keyword>
<dbReference type="OrthoDB" id="205662at2759"/>
<dbReference type="PANTHER" id="PTHR12609">
    <property type="entry name" value="MICROTUBULE ASSOCIATED PROTEIN XMAP215"/>
    <property type="match status" value="1"/>
</dbReference>
<feature type="compositionally biased region" description="Polar residues" evidence="10">
    <location>
        <begin position="1409"/>
        <end position="1418"/>
    </location>
</feature>
<feature type="domain" description="TOG" evidence="11">
    <location>
        <begin position="642"/>
        <end position="879"/>
    </location>
</feature>
<evidence type="ECO:0000313" key="12">
    <source>
        <dbReference type="EMBL" id="CAI5438088.1"/>
    </source>
</evidence>
<dbReference type="Proteomes" id="UP001152747">
    <property type="component" value="Unassembled WGS sequence"/>
</dbReference>
<feature type="compositionally biased region" description="Polar residues" evidence="10">
    <location>
        <begin position="969"/>
        <end position="983"/>
    </location>
</feature>
<keyword evidence="6" id="KW-0206">Cytoskeleton</keyword>
<evidence type="ECO:0000256" key="10">
    <source>
        <dbReference type="SAM" id="MobiDB-lite"/>
    </source>
</evidence>
<dbReference type="InterPro" id="IPR045110">
    <property type="entry name" value="XMAP215"/>
</dbReference>
<dbReference type="GO" id="GO:0051301">
    <property type="term" value="P:cell division"/>
    <property type="evidence" value="ECO:0007669"/>
    <property type="project" value="UniProtKB-KW"/>
</dbReference>
<dbReference type="EMBL" id="CANHGI010000001">
    <property type="protein sequence ID" value="CAI5438088.1"/>
    <property type="molecule type" value="Genomic_DNA"/>
</dbReference>
<evidence type="ECO:0000256" key="3">
    <source>
        <dbReference type="ARBA" id="ARBA00022618"/>
    </source>
</evidence>
<reference evidence="12" key="1">
    <citation type="submission" date="2022-11" db="EMBL/GenBank/DDBJ databases">
        <authorList>
            <person name="Kikuchi T."/>
        </authorList>
    </citation>
    <scope>NUCLEOTIDE SEQUENCE</scope>
    <source>
        <strain evidence="12">PS1010</strain>
    </source>
</reference>
<dbReference type="GO" id="GO:0051231">
    <property type="term" value="P:spindle elongation"/>
    <property type="evidence" value="ECO:0007669"/>
    <property type="project" value="UniProtKB-ARBA"/>
</dbReference>
<feature type="compositionally biased region" description="Acidic residues" evidence="10">
    <location>
        <begin position="563"/>
        <end position="575"/>
    </location>
</feature>
<dbReference type="FunFam" id="1.25.10.10:FF:000050">
    <property type="entry name" value="Cytoskeleton-associated protein 5 isoform X1"/>
    <property type="match status" value="1"/>
</dbReference>
<dbReference type="GO" id="GO:0030951">
    <property type="term" value="P:establishment or maintenance of microtubule cytoskeleton polarity"/>
    <property type="evidence" value="ECO:0007669"/>
    <property type="project" value="InterPro"/>
</dbReference>
<dbReference type="Pfam" id="PF21041">
    <property type="entry name" value="XMAP215_CLASP_TOG"/>
    <property type="match status" value="3"/>
</dbReference>
<proteinExistence type="inferred from homology"/>
<evidence type="ECO:0000256" key="1">
    <source>
        <dbReference type="ARBA" id="ARBA00004300"/>
    </source>
</evidence>
<feature type="region of interest" description="Disordered" evidence="10">
    <location>
        <begin position="245"/>
        <end position="282"/>
    </location>
</feature>
<comment type="subcellular location">
    <subcellularLocation>
        <location evidence="1">Cytoplasm</location>
        <location evidence="1">Cytoskeleton</location>
        <location evidence="1">Microtubule organizing center</location>
        <location evidence="1">Centrosome</location>
    </subcellularLocation>
</comment>
<comment type="similarity">
    <text evidence="8">Belongs to the TOG/XMAP215 family.</text>
</comment>
<evidence type="ECO:0000256" key="4">
    <source>
        <dbReference type="ARBA" id="ARBA00022737"/>
    </source>
</evidence>
<feature type="domain" description="TOG" evidence="11">
    <location>
        <begin position="290"/>
        <end position="529"/>
    </location>
</feature>
<evidence type="ECO:0000313" key="13">
    <source>
        <dbReference type="Proteomes" id="UP001152747"/>
    </source>
</evidence>
<evidence type="ECO:0000259" key="11">
    <source>
        <dbReference type="SMART" id="SM01349"/>
    </source>
</evidence>
<dbReference type="Gene3D" id="1.25.10.10">
    <property type="entry name" value="Leucine-rich Repeat Variant"/>
    <property type="match status" value="3"/>
</dbReference>
<dbReference type="GO" id="GO:0051010">
    <property type="term" value="F:microtubule plus-end binding"/>
    <property type="evidence" value="ECO:0007669"/>
    <property type="project" value="InterPro"/>
</dbReference>
<dbReference type="InterPro" id="IPR011989">
    <property type="entry name" value="ARM-like"/>
</dbReference>
<keyword evidence="3" id="KW-0132">Cell division</keyword>
<feature type="region of interest" description="Disordered" evidence="10">
    <location>
        <begin position="541"/>
        <end position="612"/>
    </location>
</feature>
<dbReference type="FunFam" id="1.25.10.10:FF:000019">
    <property type="entry name" value="Cytoskeleton-associated protein 5"/>
    <property type="match status" value="2"/>
</dbReference>
<feature type="region of interest" description="Disordered" evidence="10">
    <location>
        <begin position="969"/>
        <end position="1000"/>
    </location>
</feature>
<feature type="compositionally biased region" description="Low complexity" evidence="10">
    <location>
        <begin position="256"/>
        <end position="280"/>
    </location>
</feature>
<dbReference type="InterPro" id="IPR021133">
    <property type="entry name" value="HEAT_type_2"/>
</dbReference>
<evidence type="ECO:0000256" key="9">
    <source>
        <dbReference type="PROSITE-ProRule" id="PRU00103"/>
    </source>
</evidence>
<dbReference type="GO" id="GO:0061863">
    <property type="term" value="F:microtubule plus end polymerase"/>
    <property type="evidence" value="ECO:0007669"/>
    <property type="project" value="InterPro"/>
</dbReference>
<evidence type="ECO:0000256" key="6">
    <source>
        <dbReference type="ARBA" id="ARBA00023212"/>
    </source>
</evidence>
<gene>
    <name evidence="12" type="ORF">CAMP_LOCUS725</name>
</gene>
<dbReference type="InterPro" id="IPR048491">
    <property type="entry name" value="XMAP215_CLASP_TOG"/>
</dbReference>
<dbReference type="GO" id="GO:0005874">
    <property type="term" value="C:microtubule"/>
    <property type="evidence" value="ECO:0007669"/>
    <property type="project" value="UniProtKB-ARBA"/>
</dbReference>
<evidence type="ECO:0000256" key="7">
    <source>
        <dbReference type="ARBA" id="ARBA00023306"/>
    </source>
</evidence>
<accession>A0A9P1I4B6</accession>
<dbReference type="SUPFAM" id="SSF48371">
    <property type="entry name" value="ARM repeat"/>
    <property type="match status" value="1"/>
</dbReference>
<dbReference type="GO" id="GO:0046785">
    <property type="term" value="P:microtubule polymerization"/>
    <property type="evidence" value="ECO:0007669"/>
    <property type="project" value="InterPro"/>
</dbReference>
<dbReference type="GO" id="GO:0005813">
    <property type="term" value="C:centrosome"/>
    <property type="evidence" value="ECO:0007669"/>
    <property type="project" value="UniProtKB-SubCell"/>
</dbReference>
<feature type="region of interest" description="Disordered" evidence="10">
    <location>
        <begin position="870"/>
        <end position="941"/>
    </location>
</feature>
<feature type="domain" description="TOG" evidence="11">
    <location>
        <begin position="5"/>
        <end position="248"/>
    </location>
</feature>
<evidence type="ECO:0000256" key="2">
    <source>
        <dbReference type="ARBA" id="ARBA00022490"/>
    </source>
</evidence>
<evidence type="ECO:0000256" key="5">
    <source>
        <dbReference type="ARBA" id="ARBA00022776"/>
    </source>
</evidence>
<protein>
    <recommendedName>
        <fullName evidence="11">TOG domain-containing protein</fullName>
    </recommendedName>
</protein>
<dbReference type="SMART" id="SM01349">
    <property type="entry name" value="TOG"/>
    <property type="match status" value="3"/>
</dbReference>
<feature type="compositionally biased region" description="Low complexity" evidence="10">
    <location>
        <begin position="987"/>
        <end position="1000"/>
    </location>
</feature>
<dbReference type="InterPro" id="IPR034085">
    <property type="entry name" value="TOG"/>
</dbReference>